<evidence type="ECO:0000313" key="3">
    <source>
        <dbReference type="Proteomes" id="UP000034774"/>
    </source>
</evidence>
<evidence type="ECO:0000313" key="2">
    <source>
        <dbReference type="EMBL" id="KKQ92528.1"/>
    </source>
</evidence>
<gene>
    <name evidence="2" type="ORF">UT17_C0002G0191</name>
</gene>
<name>A0A0G0LKS4_9BACT</name>
<dbReference type="EMBL" id="LBVU01000002">
    <property type="protein sequence ID" value="KKQ92528.1"/>
    <property type="molecule type" value="Genomic_DNA"/>
</dbReference>
<reference evidence="2 3" key="1">
    <citation type="journal article" date="2015" name="Nature">
        <title>rRNA introns, odd ribosomes, and small enigmatic genomes across a large radiation of phyla.</title>
        <authorList>
            <person name="Brown C.T."/>
            <person name="Hug L.A."/>
            <person name="Thomas B.C."/>
            <person name="Sharon I."/>
            <person name="Castelle C.J."/>
            <person name="Singh A."/>
            <person name="Wilkins M.J."/>
            <person name="Williams K.H."/>
            <person name="Banfield J.F."/>
        </authorList>
    </citation>
    <scope>NUCLEOTIDE SEQUENCE [LARGE SCALE GENOMIC DNA]</scope>
</reference>
<evidence type="ECO:0000256" key="1">
    <source>
        <dbReference type="SAM" id="Phobius"/>
    </source>
</evidence>
<dbReference type="AlphaFoldDB" id="A0A0G0LKS4"/>
<sequence length="137" mass="13465">MAGGDSTGGVGGGSDGTLYAEGTGDSVVDPVGGVIFGGLFLLLIIPITANITANPKIPNPAQSARLCKLTPGFEFTEAGIAEADDEGSGVNSVNVTTVGVDEAFNVGAGVLGFAVGDGVGLALQPQVRSVLQSGFLQ</sequence>
<dbReference type="Proteomes" id="UP000034774">
    <property type="component" value="Unassembled WGS sequence"/>
</dbReference>
<comment type="caution">
    <text evidence="2">The sequence shown here is derived from an EMBL/GenBank/DDBJ whole genome shotgun (WGS) entry which is preliminary data.</text>
</comment>
<keyword evidence="1" id="KW-1133">Transmembrane helix</keyword>
<organism evidence="2 3">
    <name type="scientific">Candidatus Woesebacteria bacterium GW2011_GWB1_39_10</name>
    <dbReference type="NCBI Taxonomy" id="1618572"/>
    <lineage>
        <taxon>Bacteria</taxon>
        <taxon>Candidatus Woeseibacteriota</taxon>
    </lineage>
</organism>
<keyword evidence="1" id="KW-0472">Membrane</keyword>
<protein>
    <submittedName>
        <fullName evidence="2">Uncharacterized protein</fullName>
    </submittedName>
</protein>
<proteinExistence type="predicted"/>
<feature type="transmembrane region" description="Helical" evidence="1">
    <location>
        <begin position="31"/>
        <end position="53"/>
    </location>
</feature>
<accession>A0A0G0LKS4</accession>
<keyword evidence="1" id="KW-0812">Transmembrane</keyword>